<keyword evidence="3" id="KW-1185">Reference proteome</keyword>
<keyword evidence="1" id="KW-0812">Transmembrane</keyword>
<evidence type="ECO:0000313" key="3">
    <source>
        <dbReference type="Proteomes" id="UP000094389"/>
    </source>
</evidence>
<evidence type="ECO:0000313" key="2">
    <source>
        <dbReference type="EMBL" id="ODV71756.1"/>
    </source>
</evidence>
<proteinExistence type="predicted"/>
<accession>A0A1E4RWY2</accession>
<dbReference type="GeneID" id="30992015"/>
<dbReference type="RefSeq" id="XP_020068795.1">
    <property type="nucleotide sequence ID" value="XM_020217619.1"/>
</dbReference>
<dbReference type="Proteomes" id="UP000094389">
    <property type="component" value="Unassembled WGS sequence"/>
</dbReference>
<organism evidence="2 3">
    <name type="scientific">Cyberlindnera jadinii (strain ATCC 18201 / CBS 1600 / BCRC 20928 / JCM 3617 / NBRC 0987 / NRRL Y-1542)</name>
    <name type="common">Torula yeast</name>
    <name type="synonym">Candida utilis</name>
    <dbReference type="NCBI Taxonomy" id="983966"/>
    <lineage>
        <taxon>Eukaryota</taxon>
        <taxon>Fungi</taxon>
        <taxon>Dikarya</taxon>
        <taxon>Ascomycota</taxon>
        <taxon>Saccharomycotina</taxon>
        <taxon>Saccharomycetes</taxon>
        <taxon>Phaffomycetales</taxon>
        <taxon>Phaffomycetaceae</taxon>
        <taxon>Cyberlindnera</taxon>
    </lineage>
</organism>
<protein>
    <submittedName>
        <fullName evidence="2">Uncharacterized protein</fullName>
    </submittedName>
</protein>
<evidence type="ECO:0000256" key="1">
    <source>
        <dbReference type="SAM" id="Phobius"/>
    </source>
</evidence>
<reference evidence="2 3" key="1">
    <citation type="journal article" date="2016" name="Proc. Natl. Acad. Sci. U.S.A.">
        <title>Comparative genomics of biotechnologically important yeasts.</title>
        <authorList>
            <person name="Riley R."/>
            <person name="Haridas S."/>
            <person name="Wolfe K.H."/>
            <person name="Lopes M.R."/>
            <person name="Hittinger C.T."/>
            <person name="Goeker M."/>
            <person name="Salamov A.A."/>
            <person name="Wisecaver J.H."/>
            <person name="Long T.M."/>
            <person name="Calvey C.H."/>
            <person name="Aerts A.L."/>
            <person name="Barry K.W."/>
            <person name="Choi C."/>
            <person name="Clum A."/>
            <person name="Coughlan A.Y."/>
            <person name="Deshpande S."/>
            <person name="Douglass A.P."/>
            <person name="Hanson S.J."/>
            <person name="Klenk H.-P."/>
            <person name="LaButti K.M."/>
            <person name="Lapidus A."/>
            <person name="Lindquist E.A."/>
            <person name="Lipzen A.M."/>
            <person name="Meier-Kolthoff J.P."/>
            <person name="Ohm R.A."/>
            <person name="Otillar R.P."/>
            <person name="Pangilinan J.L."/>
            <person name="Peng Y."/>
            <person name="Rokas A."/>
            <person name="Rosa C.A."/>
            <person name="Scheuner C."/>
            <person name="Sibirny A.A."/>
            <person name="Slot J.C."/>
            <person name="Stielow J.B."/>
            <person name="Sun H."/>
            <person name="Kurtzman C.P."/>
            <person name="Blackwell M."/>
            <person name="Grigoriev I.V."/>
            <person name="Jeffries T.W."/>
        </authorList>
    </citation>
    <scope>NUCLEOTIDE SEQUENCE [LARGE SCALE GENOMIC DNA]</scope>
    <source>
        <strain evidence="3">ATCC 18201 / CBS 1600 / BCRC 20928 / JCM 3617 / NBRC 0987 / NRRL Y-1542</strain>
    </source>
</reference>
<sequence>MDLFVSLENGHGSTLYYSSSFYLFMTSRDDSNKIFEYFSCVCVCVCLFISTIIYIFISNLKYPYSFCYHCRAIVPALMPLRAPNH</sequence>
<name>A0A1E4RWY2_CYBJN</name>
<keyword evidence="1" id="KW-1133">Transmembrane helix</keyword>
<gene>
    <name evidence="2" type="ORF">CYBJADRAFT_27701</name>
</gene>
<feature type="transmembrane region" description="Helical" evidence="1">
    <location>
        <begin position="34"/>
        <end position="57"/>
    </location>
</feature>
<dbReference type="AlphaFoldDB" id="A0A1E4RWY2"/>
<dbReference type="EMBL" id="KV453938">
    <property type="protein sequence ID" value="ODV71756.1"/>
    <property type="molecule type" value="Genomic_DNA"/>
</dbReference>
<keyword evidence="1" id="KW-0472">Membrane</keyword>